<feature type="compositionally biased region" description="Acidic residues" evidence="1">
    <location>
        <begin position="126"/>
        <end position="144"/>
    </location>
</feature>
<protein>
    <submittedName>
        <fullName evidence="2">Uncharacterized protein</fullName>
    </submittedName>
</protein>
<feature type="compositionally biased region" description="Acidic residues" evidence="1">
    <location>
        <begin position="289"/>
        <end position="299"/>
    </location>
</feature>
<feature type="compositionally biased region" description="Basic and acidic residues" evidence="1">
    <location>
        <begin position="104"/>
        <end position="119"/>
    </location>
</feature>
<keyword evidence="3" id="KW-1185">Reference proteome</keyword>
<evidence type="ECO:0000256" key="1">
    <source>
        <dbReference type="SAM" id="MobiDB-lite"/>
    </source>
</evidence>
<dbReference type="EMBL" id="CAKOGP040000001">
    <property type="protein sequence ID" value="CAJ1908180.1"/>
    <property type="molecule type" value="Genomic_DNA"/>
</dbReference>
<feature type="compositionally biased region" description="Basic and acidic residues" evidence="1">
    <location>
        <begin position="185"/>
        <end position="201"/>
    </location>
</feature>
<dbReference type="Proteomes" id="UP001295423">
    <property type="component" value="Unassembled WGS sequence"/>
</dbReference>
<feature type="region of interest" description="Disordered" evidence="1">
    <location>
        <begin position="520"/>
        <end position="551"/>
    </location>
</feature>
<feature type="region of interest" description="Disordered" evidence="1">
    <location>
        <begin position="269"/>
        <end position="302"/>
    </location>
</feature>
<feature type="region of interest" description="Disordered" evidence="1">
    <location>
        <begin position="91"/>
        <end position="210"/>
    </location>
</feature>
<proteinExistence type="predicted"/>
<feature type="region of interest" description="Disordered" evidence="1">
    <location>
        <begin position="1483"/>
        <end position="1523"/>
    </location>
</feature>
<dbReference type="PANTHER" id="PTHR23082:SF0">
    <property type="entry name" value="GENERAL TRANSCRIPTION FACTOR 3C POLYPEPTIDE 3"/>
    <property type="match status" value="1"/>
</dbReference>
<reference evidence="2" key="1">
    <citation type="submission" date="2023-08" db="EMBL/GenBank/DDBJ databases">
        <authorList>
            <person name="Audoor S."/>
            <person name="Bilcke G."/>
        </authorList>
    </citation>
    <scope>NUCLEOTIDE SEQUENCE</scope>
</reference>
<feature type="compositionally biased region" description="Low complexity" evidence="1">
    <location>
        <begin position="274"/>
        <end position="288"/>
    </location>
</feature>
<gene>
    <name evidence="2" type="ORF">CYCCA115_LOCUS506</name>
</gene>
<feature type="compositionally biased region" description="Acidic residues" evidence="1">
    <location>
        <begin position="153"/>
        <end position="177"/>
    </location>
</feature>
<evidence type="ECO:0000313" key="2">
    <source>
        <dbReference type="EMBL" id="CAJ1908180.1"/>
    </source>
</evidence>
<sequence length="1596" mass="180781">MSESPSSNHDTSKKKKSSANMRETVASLHREMEVAPKPKKRISRHESIERTKRRKKLEKEERNEFLIQTEPEHVRLRGSQAAYGMEVIHGSRIFPNAPNQRRTSQRESPDKFSKVRGDALDPISLEVDDEAIGMDDDDELEEFADVQKQVEPEAVDDDEDDTDDDDEDEDDEDEEEEAKSADNAAKQKSDKAEQVKRATNEKRKRQYRLRNFQSVRMAHRHGDALKYHAQGRPTLAIKALKEVARDVPSAPQVYSSLGMVYEDMLMESLKKTNSSESPEQSQTETGNGEIEEEKEEEPTNLEMDPVFKDQLDLAKKAYGSYHVAAILCKQDYTLWVKAAGCAIQAAELHGRATTMKSLSAELQEHNRSERKRWFFEALGDLKVADKLKPPGIEVPAKLAAVHMEVGKLSEALTILTDLKNRPNSDGSRSEFQSSYKAWMLYADLMLRIGHECMQWNKNIRSNDNYMFRRWLRKLSYTFDWQERRLQALSLSLEAAAGSKNIASFKEWVIQRSMGPQYTGAAANSNSLVPDDIPSNADQTEEEKDAEKKDQFEEEKILLIEKNRTELEAFDKTTTDINQSGRTSATDQDRDFARDEMIAAHKEAVETLESDFNEANPEGNKMDVEDKVLGTESVNLPISASCRQVCEIACELIKHLLGLQLYEGARLAGEGVSAYFKERALRCDKRIQKQRQYNEYQEKLARSPFMLQSYEEMYGSDSEEEDEASADLSDDENLDNEESSELLASLRRGAFPPEMSVLFGLALIGEGGRNYVAAKCIEKIEGLEQESIAWLQSTELESTIAGDPIWGPFQLAMTEPFGRTTAFSFVADFLRKTNKEEQWSNHFAPLFRSHLRTLQSSGLLDAVTELEGRLNPYVNFRKNQLLKVMVAANRFDITLSVSPTTGISFQREEGDMSPTDRVNLALSSMTSIRNFLHLVWKVEDGNLSPFCTDIVSLCRKCLLWLSNDYMGSLSYSKVHEVLEHAKSILSKFCTEPIANVKKPESANNNASKIDMESHQWGGFPVISSWQSSDCRAISLAVYNLAVGCNVSLFSGWEHEEFNLKLLRRRHGNRHFGVHVHDKRITGYLTKETEDEILEQWKRLHAVCQSFPDLNFEDRMAEVKTRDWYRGEVKDREETARNNPIARYSEDHGVDMFLAFSSLCLHLVKLETNSLVRNRLLKQALSVLLPVSQFCVDDVLWDSDIGEAAASVEGFDEWRLLTDLAPEQVQRKASGKQRRKKKEKIIEKKVQEWIKGTDKPVIRTYVQLPTRELRSVWNESDSPEAVTDDDKKLAQEAMEEVHAAITQVRSCYSEMAIEKASLSASVALLKLASHRACYDPFACLQQAATFASAGLKLGSSDVHFRKALPDMKACSPTEALMILGRADCLQALYFPNESAFLCSYVAEVCRLRRISTDPALLWSDQWRILAILAFNVSVLIRTTVNTVLDKEMKKSFLSIWERDVVEELEIARRDGWLWKRKYVSAKNDGKQGVTVGDEDDEEEQFESEASDMGDDDEEPADSKFGASPQDAGAIQLPVAAPPPPPHLPFETMTNVATMQPFLNNAADQQQQMPTLDLLNPAFLQVQGENGDDEVSEIRIVSV</sequence>
<comment type="caution">
    <text evidence="2">The sequence shown here is derived from an EMBL/GenBank/DDBJ whole genome shotgun (WGS) entry which is preliminary data.</text>
</comment>
<feature type="region of interest" description="Disordered" evidence="1">
    <location>
        <begin position="1"/>
        <end position="64"/>
    </location>
</feature>
<accession>A0AAD2CGI9</accession>
<dbReference type="GO" id="GO:0006383">
    <property type="term" value="P:transcription by RNA polymerase III"/>
    <property type="evidence" value="ECO:0007669"/>
    <property type="project" value="InterPro"/>
</dbReference>
<dbReference type="InterPro" id="IPR011990">
    <property type="entry name" value="TPR-like_helical_dom_sf"/>
</dbReference>
<dbReference type="PANTHER" id="PTHR23082">
    <property type="entry name" value="TRANSCRIPTION INITIATION FACTOR IIIC TFIIIC , POLYPEPTIDE 3-RELATED"/>
    <property type="match status" value="1"/>
</dbReference>
<feature type="region of interest" description="Disordered" evidence="1">
    <location>
        <begin position="712"/>
        <end position="734"/>
    </location>
</feature>
<dbReference type="Gene3D" id="1.25.40.10">
    <property type="entry name" value="Tetratricopeptide repeat domain"/>
    <property type="match status" value="1"/>
</dbReference>
<evidence type="ECO:0000313" key="3">
    <source>
        <dbReference type="Proteomes" id="UP001295423"/>
    </source>
</evidence>
<feature type="compositionally biased region" description="Acidic residues" evidence="1">
    <location>
        <begin position="1490"/>
        <end position="1513"/>
    </location>
</feature>
<organism evidence="2 3">
    <name type="scientific">Cylindrotheca closterium</name>
    <dbReference type="NCBI Taxonomy" id="2856"/>
    <lineage>
        <taxon>Eukaryota</taxon>
        <taxon>Sar</taxon>
        <taxon>Stramenopiles</taxon>
        <taxon>Ochrophyta</taxon>
        <taxon>Bacillariophyta</taxon>
        <taxon>Bacillariophyceae</taxon>
        <taxon>Bacillariophycidae</taxon>
        <taxon>Bacillariales</taxon>
        <taxon>Bacillariaceae</taxon>
        <taxon>Cylindrotheca</taxon>
    </lineage>
</organism>
<name>A0AAD2CGI9_9STRA</name>
<dbReference type="InterPro" id="IPR039340">
    <property type="entry name" value="Tfc4/TFIIIC-102/Sfc4"/>
</dbReference>
<dbReference type="GO" id="GO:0000127">
    <property type="term" value="C:transcription factor TFIIIC complex"/>
    <property type="evidence" value="ECO:0007669"/>
    <property type="project" value="TreeGrafter"/>
</dbReference>
<feature type="compositionally biased region" description="Acidic residues" evidence="1">
    <location>
        <begin position="716"/>
        <end position="734"/>
    </location>
</feature>